<dbReference type="Gene3D" id="2.60.40.10">
    <property type="entry name" value="Immunoglobulins"/>
    <property type="match status" value="1"/>
</dbReference>
<dbReference type="InterPro" id="IPR013783">
    <property type="entry name" value="Ig-like_fold"/>
</dbReference>
<evidence type="ECO:0000313" key="4">
    <source>
        <dbReference type="Proteomes" id="UP001249945"/>
    </source>
</evidence>
<gene>
    <name evidence="3" type="ORF">MX635_00120</name>
</gene>
<evidence type="ECO:0000313" key="3">
    <source>
        <dbReference type="EMBL" id="MDT1972794.1"/>
    </source>
</evidence>
<dbReference type="RefSeq" id="WP_311779651.1">
    <property type="nucleotide sequence ID" value="NZ_JALRMR010000001.1"/>
</dbReference>
<accession>A0AAW8R535</accession>
<comment type="caution">
    <text evidence="3">The sequence shown here is derived from an EMBL/GenBank/DDBJ whole genome shotgun (WGS) entry which is preliminary data.</text>
</comment>
<evidence type="ECO:0000259" key="2">
    <source>
        <dbReference type="Pfam" id="PF17802"/>
    </source>
</evidence>
<sequence length="159" mass="18234">MKNLGCVVSVITMVFFPLFFVLMSHSFLNEKQDYLKMIKDEKEHSVSNTQEITNQAQLIMGTGTILYSETPTLIIENKNKFFNEKEVVIKKIDQESRVLIQGAVFEVENEQREVVKTNLKIPKSGELLIKLAPGTYFLIEKQASKGYQLMSNPVLFIVR</sequence>
<reference evidence="3" key="1">
    <citation type="submission" date="2022-04" db="EMBL/GenBank/DDBJ databases">
        <title>Draft genome sequences of lactic acid bacteria (LAB) strains involved in meat spoilage.</title>
        <authorList>
            <person name="Palevich N."/>
        </authorList>
    </citation>
    <scope>NUCLEOTIDE SEQUENCE</scope>
    <source>
        <strain evidence="3">9-14</strain>
    </source>
</reference>
<feature type="transmembrane region" description="Helical" evidence="1">
    <location>
        <begin position="6"/>
        <end position="28"/>
    </location>
</feature>
<keyword evidence="1" id="KW-1133">Transmembrane helix</keyword>
<dbReference type="Proteomes" id="UP001249945">
    <property type="component" value="Unassembled WGS sequence"/>
</dbReference>
<keyword evidence="1" id="KW-0812">Transmembrane</keyword>
<evidence type="ECO:0000256" key="1">
    <source>
        <dbReference type="SAM" id="Phobius"/>
    </source>
</evidence>
<dbReference type="InterPro" id="IPR041033">
    <property type="entry name" value="SpaA_PFL_dom_1"/>
</dbReference>
<keyword evidence="1" id="KW-0472">Membrane</keyword>
<dbReference type="AlphaFoldDB" id="A0AAW8R535"/>
<organism evidence="3 4">
    <name type="scientific">Carnobacterium divergens</name>
    <name type="common">Lactobacillus divergens</name>
    <dbReference type="NCBI Taxonomy" id="2748"/>
    <lineage>
        <taxon>Bacteria</taxon>
        <taxon>Bacillati</taxon>
        <taxon>Bacillota</taxon>
        <taxon>Bacilli</taxon>
        <taxon>Lactobacillales</taxon>
        <taxon>Carnobacteriaceae</taxon>
        <taxon>Carnobacterium</taxon>
    </lineage>
</organism>
<name>A0AAW8R535_CARDV</name>
<feature type="domain" description="SpaA-like prealbumin fold" evidence="2">
    <location>
        <begin position="86"/>
        <end position="158"/>
    </location>
</feature>
<proteinExistence type="predicted"/>
<dbReference type="Pfam" id="PF17802">
    <property type="entry name" value="SpaA"/>
    <property type="match status" value="1"/>
</dbReference>
<dbReference type="EMBL" id="JALRMR010000001">
    <property type="protein sequence ID" value="MDT1972794.1"/>
    <property type="molecule type" value="Genomic_DNA"/>
</dbReference>
<protein>
    <submittedName>
        <fullName evidence="3">SpaA isopeptide-forming pilin-related protein</fullName>
    </submittedName>
</protein>